<accession>A0A830ETX8</accession>
<reference evidence="1" key="2">
    <citation type="submission" date="2020-09" db="EMBL/GenBank/DDBJ databases">
        <authorList>
            <person name="Sun Q."/>
            <person name="Ohkuma M."/>
        </authorList>
    </citation>
    <scope>NUCLEOTIDE SEQUENCE</scope>
    <source>
        <strain evidence="1">JCM 14359</strain>
    </source>
</reference>
<organism evidence="1 2">
    <name type="scientific">Halobellus salinus</name>
    <dbReference type="NCBI Taxonomy" id="931585"/>
    <lineage>
        <taxon>Archaea</taxon>
        <taxon>Methanobacteriati</taxon>
        <taxon>Methanobacteriota</taxon>
        <taxon>Stenosarchaea group</taxon>
        <taxon>Halobacteria</taxon>
        <taxon>Halobacteriales</taxon>
        <taxon>Haloferacaceae</taxon>
        <taxon>Halobellus</taxon>
    </lineage>
</organism>
<evidence type="ECO:0000313" key="2">
    <source>
        <dbReference type="Proteomes" id="UP000653099"/>
    </source>
</evidence>
<dbReference type="EMBL" id="BMOC01000035">
    <property type="protein sequence ID" value="GGJ17551.1"/>
    <property type="molecule type" value="Genomic_DNA"/>
</dbReference>
<dbReference type="RefSeq" id="WP_188788739.1">
    <property type="nucleotide sequence ID" value="NZ_BMOC01000035.1"/>
</dbReference>
<evidence type="ECO:0000313" key="1">
    <source>
        <dbReference type="EMBL" id="GGJ17551.1"/>
    </source>
</evidence>
<protein>
    <submittedName>
        <fullName evidence="1">Uncharacterized protein</fullName>
    </submittedName>
</protein>
<dbReference type="Proteomes" id="UP000653099">
    <property type="component" value="Unassembled WGS sequence"/>
</dbReference>
<proteinExistence type="predicted"/>
<gene>
    <name evidence="1" type="ORF">GCM10008995_29130</name>
</gene>
<name>A0A830ETX8_9EURY</name>
<sequence>MTRRSRREIERILADLREGINSAGPIDVTTEVVTVTREKVREGWEPEHTGRELGVPSPVVTVYVEEDANAQ</sequence>
<keyword evidence="2" id="KW-1185">Reference proteome</keyword>
<dbReference type="AlphaFoldDB" id="A0A830ETX8"/>
<reference evidence="1" key="1">
    <citation type="journal article" date="2014" name="Int. J. Syst. Evol. Microbiol.">
        <title>Complete genome sequence of Corynebacterium casei LMG S-19264T (=DSM 44701T), isolated from a smear-ripened cheese.</title>
        <authorList>
            <consortium name="US DOE Joint Genome Institute (JGI-PGF)"/>
            <person name="Walter F."/>
            <person name="Albersmeier A."/>
            <person name="Kalinowski J."/>
            <person name="Ruckert C."/>
        </authorList>
    </citation>
    <scope>NUCLEOTIDE SEQUENCE</scope>
    <source>
        <strain evidence="1">JCM 14359</strain>
    </source>
</reference>
<comment type="caution">
    <text evidence="1">The sequence shown here is derived from an EMBL/GenBank/DDBJ whole genome shotgun (WGS) entry which is preliminary data.</text>
</comment>